<feature type="transmembrane region" description="Helical" evidence="2">
    <location>
        <begin position="137"/>
        <end position="158"/>
    </location>
</feature>
<keyword evidence="2" id="KW-1133">Transmembrane helix</keyword>
<reference evidence="5" key="1">
    <citation type="submission" date="2015-07" db="EMBL/GenBank/DDBJ databases">
        <title>Fjat-10053 dsm26.</title>
        <authorList>
            <person name="Liu B."/>
            <person name="Wang J."/>
            <person name="Zhu Y."/>
            <person name="Liu G."/>
            <person name="Chen Q."/>
            <person name="Chen Z."/>
            <person name="Lan J."/>
            <person name="Che J."/>
            <person name="Ge C."/>
            <person name="Shi H."/>
            <person name="Pan Z."/>
            <person name="Liu X."/>
        </authorList>
    </citation>
    <scope>NUCLEOTIDE SEQUENCE [LARGE SCALE GENOMIC DNA]</scope>
    <source>
        <strain evidence="5">DSM 26</strain>
    </source>
</reference>
<sequence length="196" mass="22348">MSNLASFITHYGYIGIFIILVLGIIGLPLPDEVLLTYVGYNVFLGHMSLNLSILVAILGSMIGISISYLLGQKLGIPFIKRFGPKLHIKEKNLRWAQKSFNKYGGIFLICGYFIPGIRHIAAYIAGICNYHYLRFAAFAYIGSIIWASTFIILGIILGNHWEYIEKISSHASKIIWLFILGIFFFVLWKKYRNKFK</sequence>
<keyword evidence="5" id="KW-1185">Reference proteome</keyword>
<feature type="transmembrane region" description="Helical" evidence="2">
    <location>
        <begin position="170"/>
        <end position="188"/>
    </location>
</feature>
<gene>
    <name evidence="4" type="ORF">AFK71_05950</name>
</gene>
<protein>
    <recommendedName>
        <fullName evidence="3">VTT domain-containing protein</fullName>
    </recommendedName>
</protein>
<name>A0A0L0QST4_VIRPA</name>
<comment type="caution">
    <text evidence="4">The sequence shown here is derived from an EMBL/GenBank/DDBJ whole genome shotgun (WGS) entry which is preliminary data.</text>
</comment>
<feature type="domain" description="VTT" evidence="3">
    <location>
        <begin position="29"/>
        <end position="154"/>
    </location>
</feature>
<dbReference type="PANTHER" id="PTHR42709:SF9">
    <property type="entry name" value="ALKALINE PHOSPHATASE LIKE PROTEIN"/>
    <property type="match status" value="1"/>
</dbReference>
<dbReference type="EMBL" id="LGTO01000005">
    <property type="protein sequence ID" value="KNE21228.1"/>
    <property type="molecule type" value="Genomic_DNA"/>
</dbReference>
<evidence type="ECO:0000313" key="4">
    <source>
        <dbReference type="EMBL" id="KNE21228.1"/>
    </source>
</evidence>
<proteinExistence type="inferred from homology"/>
<evidence type="ECO:0000256" key="1">
    <source>
        <dbReference type="ARBA" id="ARBA00010792"/>
    </source>
</evidence>
<dbReference type="PATRIC" id="fig|1473.5.peg.4181"/>
<dbReference type="InterPro" id="IPR032816">
    <property type="entry name" value="VTT_dom"/>
</dbReference>
<dbReference type="GeneID" id="66873065"/>
<evidence type="ECO:0000259" key="3">
    <source>
        <dbReference type="Pfam" id="PF09335"/>
    </source>
</evidence>
<dbReference type="GO" id="GO:0005886">
    <property type="term" value="C:plasma membrane"/>
    <property type="evidence" value="ECO:0007669"/>
    <property type="project" value="TreeGrafter"/>
</dbReference>
<evidence type="ECO:0000256" key="2">
    <source>
        <dbReference type="SAM" id="Phobius"/>
    </source>
</evidence>
<keyword evidence="2" id="KW-0812">Transmembrane</keyword>
<dbReference type="OrthoDB" id="9782291at2"/>
<keyword evidence="2" id="KW-0472">Membrane</keyword>
<dbReference type="PANTHER" id="PTHR42709">
    <property type="entry name" value="ALKALINE PHOSPHATASE LIKE PROTEIN"/>
    <property type="match status" value="1"/>
</dbReference>
<dbReference type="RefSeq" id="WP_050350643.1">
    <property type="nucleotide sequence ID" value="NZ_CP073011.1"/>
</dbReference>
<dbReference type="Proteomes" id="UP000036780">
    <property type="component" value="Unassembled WGS sequence"/>
</dbReference>
<dbReference type="InterPro" id="IPR051311">
    <property type="entry name" value="DedA_domain"/>
</dbReference>
<organism evidence="4 5">
    <name type="scientific">Virgibacillus pantothenticus</name>
    <dbReference type="NCBI Taxonomy" id="1473"/>
    <lineage>
        <taxon>Bacteria</taxon>
        <taxon>Bacillati</taxon>
        <taxon>Bacillota</taxon>
        <taxon>Bacilli</taxon>
        <taxon>Bacillales</taxon>
        <taxon>Bacillaceae</taxon>
        <taxon>Virgibacillus</taxon>
    </lineage>
</organism>
<feature type="transmembrane region" description="Helical" evidence="2">
    <location>
        <begin position="49"/>
        <end position="71"/>
    </location>
</feature>
<comment type="similarity">
    <text evidence="1">Belongs to the DedA family.</text>
</comment>
<accession>A0A0L0QST4</accession>
<dbReference type="AlphaFoldDB" id="A0A0L0QST4"/>
<dbReference type="Pfam" id="PF09335">
    <property type="entry name" value="VTT_dom"/>
    <property type="match status" value="1"/>
</dbReference>
<feature type="transmembrane region" description="Helical" evidence="2">
    <location>
        <begin position="12"/>
        <end position="29"/>
    </location>
</feature>
<feature type="transmembrane region" description="Helical" evidence="2">
    <location>
        <begin position="103"/>
        <end position="125"/>
    </location>
</feature>
<evidence type="ECO:0000313" key="5">
    <source>
        <dbReference type="Proteomes" id="UP000036780"/>
    </source>
</evidence>